<protein>
    <submittedName>
        <fullName evidence="3">DUF4444 domain-containing protein</fullName>
    </submittedName>
</protein>
<keyword evidence="4" id="KW-1185">Reference proteome</keyword>
<evidence type="ECO:0000313" key="3">
    <source>
        <dbReference type="EMBL" id="RDD65142.1"/>
    </source>
</evidence>
<name>A0A369TJX2_9RHOB</name>
<dbReference type="InterPro" id="IPR004143">
    <property type="entry name" value="BPL_LPL_catalytic"/>
</dbReference>
<dbReference type="Gene3D" id="3.30.930.10">
    <property type="entry name" value="Bira Bifunctional Protein, Domain 2"/>
    <property type="match status" value="1"/>
</dbReference>
<evidence type="ECO:0000259" key="1">
    <source>
        <dbReference type="Pfam" id="PF14563"/>
    </source>
</evidence>
<dbReference type="RefSeq" id="WP_114511961.1">
    <property type="nucleotide sequence ID" value="NZ_QPMK01000014.1"/>
</dbReference>
<dbReference type="SUPFAM" id="SSF55681">
    <property type="entry name" value="Class II aaRS and biotin synthetases"/>
    <property type="match status" value="1"/>
</dbReference>
<dbReference type="InterPro" id="IPR028044">
    <property type="entry name" value="DUF4444"/>
</dbReference>
<gene>
    <name evidence="3" type="ORF">DU478_15905</name>
</gene>
<feature type="domain" description="BPL/LPL catalytic" evidence="2">
    <location>
        <begin position="7"/>
        <end position="186"/>
    </location>
</feature>
<organism evidence="3 4">
    <name type="scientific">Thalassococcus profundi</name>
    <dbReference type="NCBI Taxonomy" id="2282382"/>
    <lineage>
        <taxon>Bacteria</taxon>
        <taxon>Pseudomonadati</taxon>
        <taxon>Pseudomonadota</taxon>
        <taxon>Alphaproteobacteria</taxon>
        <taxon>Rhodobacterales</taxon>
        <taxon>Roseobacteraceae</taxon>
        <taxon>Thalassococcus</taxon>
    </lineage>
</organism>
<dbReference type="InterPro" id="IPR045864">
    <property type="entry name" value="aa-tRNA-synth_II/BPL/LPL"/>
</dbReference>
<feature type="domain" description="DUF4444" evidence="1">
    <location>
        <begin position="200"/>
        <end position="233"/>
    </location>
</feature>
<dbReference type="Pfam" id="PF14563">
    <property type="entry name" value="DUF4444"/>
    <property type="match status" value="1"/>
</dbReference>
<evidence type="ECO:0000313" key="4">
    <source>
        <dbReference type="Proteomes" id="UP000253977"/>
    </source>
</evidence>
<comment type="caution">
    <text evidence="3">The sequence shown here is derived from an EMBL/GenBank/DDBJ whole genome shotgun (WGS) entry which is preliminary data.</text>
</comment>
<dbReference type="OrthoDB" id="7657788at2"/>
<evidence type="ECO:0000259" key="2">
    <source>
        <dbReference type="Pfam" id="PF16917"/>
    </source>
</evidence>
<proteinExistence type="predicted"/>
<dbReference type="Proteomes" id="UP000253977">
    <property type="component" value="Unassembled WGS sequence"/>
</dbReference>
<reference evidence="3 4" key="1">
    <citation type="submission" date="2018-07" db="EMBL/GenBank/DDBJ databases">
        <title>Thalassococcus profundi sp. nov., a marine bacterium isolated from deep seawater of Okinawa Trough.</title>
        <authorList>
            <person name="Yu M."/>
        </authorList>
    </citation>
    <scope>NUCLEOTIDE SEQUENCE [LARGE SCALE GENOMIC DNA]</scope>
    <source>
        <strain evidence="3 4">WRAS1</strain>
    </source>
</reference>
<dbReference type="Gene3D" id="2.30.30.100">
    <property type="match status" value="1"/>
</dbReference>
<dbReference type="Pfam" id="PF16917">
    <property type="entry name" value="BPL_LplA_LipB_2"/>
    <property type="match status" value="1"/>
</dbReference>
<dbReference type="AlphaFoldDB" id="A0A369TJX2"/>
<accession>A0A369TJX2</accession>
<dbReference type="EMBL" id="QPMK01000014">
    <property type="protein sequence ID" value="RDD65142.1"/>
    <property type="molecule type" value="Genomic_DNA"/>
</dbReference>
<sequence length="236" mass="24631">MSAAPQFPPLLSGRMTAGADPFAAACRAAAEGCDAGLILYDPGPEVLRAAIVLAPEVPLCRAMAMLPLAQVGLQNALGALGPAELPVQMEWDGTLRVNGGHCGGFSACASDADPAAVPDWLVIGFSLRFVPESDEAGADPDRTALYSEGCGDLFPQDLLESWARHTLAWLHRWEAEGTAPLHREWSGLLTGTDGPVAFGGTTGAYLGIDEDLGLLLKTENGTRLIPLTAQLTETPA</sequence>